<evidence type="ECO:0000313" key="3">
    <source>
        <dbReference type="Proteomes" id="UP000602284"/>
    </source>
</evidence>
<proteinExistence type="predicted"/>
<evidence type="ECO:0000313" key="2">
    <source>
        <dbReference type="EMBL" id="MBL0385523.1"/>
    </source>
</evidence>
<dbReference type="InterPro" id="IPR002826">
    <property type="entry name" value="MptE-like"/>
</dbReference>
<dbReference type="EMBL" id="JAEQNB010000001">
    <property type="protein sequence ID" value="MBL0385523.1"/>
    <property type="molecule type" value="Genomic_DNA"/>
</dbReference>
<keyword evidence="3" id="KW-1185">Reference proteome</keyword>
<dbReference type="PANTHER" id="PTHR41786">
    <property type="entry name" value="MOTILITY ACCESSORY FACTOR MAF"/>
    <property type="match status" value="1"/>
</dbReference>
<evidence type="ECO:0000259" key="1">
    <source>
        <dbReference type="Pfam" id="PF01973"/>
    </source>
</evidence>
<gene>
    <name evidence="2" type="ORF">JJB07_02575</name>
</gene>
<reference evidence="2 3" key="1">
    <citation type="submission" date="2021-01" db="EMBL/GenBank/DDBJ databases">
        <title>Tumebacillus sp. strain ITR2 16S ribosomal RNA gene Genome sequencing and assembly.</title>
        <authorList>
            <person name="Kang M."/>
        </authorList>
    </citation>
    <scope>NUCLEOTIDE SEQUENCE [LARGE SCALE GENOMIC DNA]</scope>
    <source>
        <strain evidence="2 3">ITR2</strain>
    </source>
</reference>
<name>A0ABS1J5G9_9BACL</name>
<organism evidence="2 3">
    <name type="scientific">Tumebacillus amylolyticus</name>
    <dbReference type="NCBI Taxonomy" id="2801339"/>
    <lineage>
        <taxon>Bacteria</taxon>
        <taxon>Bacillati</taxon>
        <taxon>Bacillota</taxon>
        <taxon>Bacilli</taxon>
        <taxon>Bacillales</taxon>
        <taxon>Alicyclobacillaceae</taxon>
        <taxon>Tumebacillus</taxon>
    </lineage>
</organism>
<dbReference type="RefSeq" id="WP_201630851.1">
    <property type="nucleotide sequence ID" value="NZ_JAEQNB010000001.1"/>
</dbReference>
<dbReference type="Proteomes" id="UP000602284">
    <property type="component" value="Unassembled WGS sequence"/>
</dbReference>
<dbReference type="PANTHER" id="PTHR41786:SF1">
    <property type="entry name" value="6-HYDROXYMETHYLPTERIN DIPHOSPHOKINASE MPTE-LIKE DOMAIN-CONTAINING PROTEIN"/>
    <property type="match status" value="1"/>
</dbReference>
<sequence>MVRVAFTESKTGLLTGRCEAEGREFWLHSPYDPVREAERTMQAQLAVAQEPFDSWIVYGFGCGHHLRALLKEPMLEGKLIEVWETNLEFFHSVSQRPEVADLLENPRIRVQATADISELARYSESWEEQRPFLLVHEPSLRLMPPHLQPFQELLVRYKMFLNGLSSFGEQMQENFQKNVSLSKPGIARFVGQFEEIPFLLISAGPSLQRNLHLVEEAKKHCLVGCVGTALKPVVQAGVEPDFFMIIDPKEQVAEQVEGLEEHRLPFFFMSTAHHRVAQQHRGPAFLVYQEGYEPAERAAQEQNEPTVKTGGSVSTALFELVLQFGANPVCLIGQDLAYTDQKSHVTGAHMEREVSDLSGTVHVENFWRTGTVPTVRNLVVYRDYLQRRSSGQGAALYNATEGGAFIEGFHHVTLESFLDEVRHVDAEVARGRLRELVHGRK</sequence>
<protein>
    <submittedName>
        <fullName evidence="2">Motility associated factor glycosyltransferase family protein</fullName>
    </submittedName>
</protein>
<feature type="domain" description="6-hydroxymethylpterin diphosphokinase MptE-like" evidence="1">
    <location>
        <begin position="171"/>
        <end position="340"/>
    </location>
</feature>
<dbReference type="Pfam" id="PF01973">
    <property type="entry name" value="MptE-like"/>
    <property type="match status" value="1"/>
</dbReference>
<accession>A0ABS1J5G9</accession>
<comment type="caution">
    <text evidence="2">The sequence shown here is derived from an EMBL/GenBank/DDBJ whole genome shotgun (WGS) entry which is preliminary data.</text>
</comment>